<dbReference type="Proteomes" id="UP001173802">
    <property type="component" value="Unassembled WGS sequence"/>
</dbReference>
<keyword evidence="2" id="KW-1185">Reference proteome</keyword>
<dbReference type="EMBL" id="JANURN010000006">
    <property type="protein sequence ID" value="MDL0082375.1"/>
    <property type="molecule type" value="Genomic_DNA"/>
</dbReference>
<name>A0ACC6FTU8_9HELI</name>
<proteinExistence type="predicted"/>
<organism evidence="1 2">
    <name type="scientific">Helicobacter zhangjianzhongii</name>
    <dbReference type="NCBI Taxonomy" id="2974574"/>
    <lineage>
        <taxon>Bacteria</taxon>
        <taxon>Pseudomonadati</taxon>
        <taxon>Campylobacterota</taxon>
        <taxon>Epsilonproteobacteria</taxon>
        <taxon>Campylobacterales</taxon>
        <taxon>Helicobacteraceae</taxon>
        <taxon>Helicobacter</taxon>
    </lineage>
</organism>
<evidence type="ECO:0000313" key="1">
    <source>
        <dbReference type="EMBL" id="MDL0082375.1"/>
    </source>
</evidence>
<gene>
    <name evidence="1" type="ORF">NYG90_06800</name>
</gene>
<comment type="caution">
    <text evidence="1">The sequence shown here is derived from an EMBL/GenBank/DDBJ whole genome shotgun (WGS) entry which is preliminary data.</text>
</comment>
<reference evidence="1 2" key="1">
    <citation type="journal article" date="2023" name="Microorganisms">
        <title>Isolation and Genomic Characteristics of Cat-Borne Campylobacter felis sp. nov. and Sheep-Borne Campylobacter ovis sp. nov.</title>
        <authorList>
            <person name="Wang H."/>
            <person name="Li Y."/>
            <person name="Gu Y."/>
            <person name="Zhou G."/>
            <person name="Chen X."/>
            <person name="Zhang X."/>
            <person name="Shao Z."/>
            <person name="Zhang J."/>
            <person name="Zhang M."/>
        </authorList>
    </citation>
    <scope>NUCLEOTIDE SEQUENCE [LARGE SCALE GENOMIC DNA]</scope>
    <source>
        <strain evidence="1 2">XJK30-2</strain>
    </source>
</reference>
<protein>
    <submittedName>
        <fullName evidence="1">Uncharacterized protein</fullName>
    </submittedName>
</protein>
<accession>A0ACC6FTU8</accession>
<sequence length="46" mass="5243">MDYNALSCAKARNDKSKLKNSTGLQKRILGIHKVFMKQAHTNKLKI</sequence>
<evidence type="ECO:0000313" key="2">
    <source>
        <dbReference type="Proteomes" id="UP001173802"/>
    </source>
</evidence>